<feature type="domain" description="Rv2175c C-terminal" evidence="1">
    <location>
        <begin position="107"/>
        <end position="159"/>
    </location>
</feature>
<dbReference type="AlphaFoldDB" id="A0A931DF01"/>
<evidence type="ECO:0000313" key="4">
    <source>
        <dbReference type="Proteomes" id="UP000625033"/>
    </source>
</evidence>
<dbReference type="Proteomes" id="UP000625033">
    <property type="component" value="Unassembled WGS sequence"/>
</dbReference>
<dbReference type="GO" id="GO:0003677">
    <property type="term" value="F:DNA binding"/>
    <property type="evidence" value="ECO:0007669"/>
    <property type="project" value="InterPro"/>
</dbReference>
<dbReference type="Pfam" id="PF21531">
    <property type="entry name" value="Rv2175c_wHTH"/>
    <property type="match status" value="1"/>
</dbReference>
<keyword evidence="4" id="KW-1185">Reference proteome</keyword>
<evidence type="ECO:0000313" key="3">
    <source>
        <dbReference type="EMBL" id="MBG6085620.1"/>
    </source>
</evidence>
<evidence type="ECO:0000259" key="2">
    <source>
        <dbReference type="Pfam" id="PF21531"/>
    </source>
</evidence>
<evidence type="ECO:0000259" key="1">
    <source>
        <dbReference type="Pfam" id="PF18367"/>
    </source>
</evidence>
<comment type="caution">
    <text evidence="3">The sequence shown here is derived from an EMBL/GenBank/DDBJ whole genome shotgun (WGS) entry which is preliminary data.</text>
</comment>
<organism evidence="3 4">
    <name type="scientific">Zhihengliuella flava</name>
    <dbReference type="NCBI Taxonomy" id="1285193"/>
    <lineage>
        <taxon>Bacteria</taxon>
        <taxon>Bacillati</taxon>
        <taxon>Actinomycetota</taxon>
        <taxon>Actinomycetes</taxon>
        <taxon>Micrococcales</taxon>
        <taxon>Micrococcaceae</taxon>
        <taxon>Zhihengliuella</taxon>
    </lineage>
</organism>
<dbReference type="InterPro" id="IPR041098">
    <property type="entry name" value="Rv2175c_C"/>
</dbReference>
<dbReference type="Pfam" id="PF18367">
    <property type="entry name" value="Rv2175c_C"/>
    <property type="match status" value="1"/>
</dbReference>
<evidence type="ECO:0008006" key="5">
    <source>
        <dbReference type="Google" id="ProtNLM"/>
    </source>
</evidence>
<feature type="domain" description="DNA-binding protein Rv2175c wHTH" evidence="2">
    <location>
        <begin position="55"/>
        <end position="100"/>
    </location>
</feature>
<proteinExistence type="predicted"/>
<name>A0A931DF01_9MICC</name>
<gene>
    <name evidence="3" type="ORF">IW252_002387</name>
</gene>
<dbReference type="EMBL" id="JADOTZ010000001">
    <property type="protein sequence ID" value="MBG6085620.1"/>
    <property type="molecule type" value="Genomic_DNA"/>
</dbReference>
<reference evidence="3" key="1">
    <citation type="submission" date="2020-11" db="EMBL/GenBank/DDBJ databases">
        <title>Sequencing the genomes of 1000 actinobacteria strains.</title>
        <authorList>
            <person name="Klenk H.-P."/>
        </authorList>
    </citation>
    <scope>NUCLEOTIDE SEQUENCE</scope>
    <source>
        <strain evidence="3">DSM 26152</strain>
    </source>
</reference>
<sequence>MNLHHEPHGVKPLPRRNLSVVVSEFVRAGEVVKSSIAAAMWHAGGVSTLEELVGDWLLLPDVAEELGLDIRKVHGLIRDGALVEHRVGERALRAVPAAFIHEGAPLDSLKGTVTVLRDAGFADAELIEWLFTSDDSLPGTPVEALRQGRKTEVRRRAQVAGF</sequence>
<accession>A0A931DF01</accession>
<protein>
    <recommendedName>
        <fullName evidence="5">DNA-binding protein</fullName>
    </recommendedName>
</protein>
<dbReference type="InterPro" id="IPR048576">
    <property type="entry name" value="Rv2175c_wHTH"/>
</dbReference>